<gene>
    <name evidence="9" type="ORF">NAES01612_LOCUS15011</name>
</gene>
<dbReference type="GO" id="GO:0005741">
    <property type="term" value="C:mitochondrial outer membrane"/>
    <property type="evidence" value="ECO:0007669"/>
    <property type="project" value="TreeGrafter"/>
</dbReference>
<dbReference type="GO" id="GO:0004502">
    <property type="term" value="F:kynurenine 3-monooxygenase activity"/>
    <property type="evidence" value="ECO:0007669"/>
    <property type="project" value="TreeGrafter"/>
</dbReference>
<dbReference type="Gene3D" id="3.50.50.60">
    <property type="entry name" value="FAD/NAD(P)-binding domain"/>
    <property type="match status" value="1"/>
</dbReference>
<comment type="cofactor">
    <cofactor evidence="1">
        <name>FAD</name>
        <dbReference type="ChEBI" id="CHEBI:57692"/>
    </cofactor>
</comment>
<keyword evidence="5" id="KW-0560">Oxidoreductase</keyword>
<keyword evidence="4" id="KW-0521">NADP</keyword>
<evidence type="ECO:0000256" key="3">
    <source>
        <dbReference type="ARBA" id="ARBA00022827"/>
    </source>
</evidence>
<feature type="transmembrane region" description="Helical" evidence="7">
    <location>
        <begin position="6"/>
        <end position="23"/>
    </location>
</feature>
<feature type="domain" description="FAD-binding" evidence="8">
    <location>
        <begin position="6"/>
        <end position="366"/>
    </location>
</feature>
<evidence type="ECO:0000256" key="2">
    <source>
        <dbReference type="ARBA" id="ARBA00022630"/>
    </source>
</evidence>
<sequence length="489" mass="55472">MANNTHMGVVGAGLTGCLLGIYLRKFQYKVTLFESREDPRKNQEGGRSINLVLTSRGIKALTGVSEALAERVMKITVPVFGRTLHQLSSSSSSTTYQPYGPTPQHCNFSVSRWELNTVLLTFAEEMGCEVHFNHPITHVDIETKTLFFYLQDPVSTKLYQQRYTVDHIFGTDGGGSRCRQSLLGYSEAQGKEVQNISQPLRYGYKELTMPKPPPEAKMDVFSLHIWPRGSHFLMALPNHDHSYTITLYLPEKGGDLSFEGLNSPEKVKKYFETYYPDAVELMPDFVKEYMENRTGFLGTIFVNPWTVSDKLALVGDAAHAFTPFFGQGCNCGFEDVSVFSEILEKYQEKGMKTVFDQYSLSRKSNGDAIGNMALDNFREMMTKTADEKFLLEKAIEIELSNRFPDLYVSRYVLVTHSLVGYDLCKQVGLIQEKILSELSRGKTSVAQVDFALAQKLIQEHLVPFWKKNNISSKDFNYSSKYYPTQRSKL</sequence>
<dbReference type="GO" id="GO:0070189">
    <property type="term" value="P:kynurenine metabolic process"/>
    <property type="evidence" value="ECO:0007669"/>
    <property type="project" value="TreeGrafter"/>
</dbReference>
<evidence type="ECO:0000256" key="7">
    <source>
        <dbReference type="SAM" id="Phobius"/>
    </source>
</evidence>
<evidence type="ECO:0000256" key="5">
    <source>
        <dbReference type="ARBA" id="ARBA00023002"/>
    </source>
</evidence>
<evidence type="ECO:0000256" key="1">
    <source>
        <dbReference type="ARBA" id="ARBA00001974"/>
    </source>
</evidence>
<name>A0A7S4L378_9EUKA</name>
<dbReference type="GO" id="GO:0071949">
    <property type="term" value="F:FAD binding"/>
    <property type="evidence" value="ECO:0007669"/>
    <property type="project" value="InterPro"/>
</dbReference>
<evidence type="ECO:0000256" key="6">
    <source>
        <dbReference type="ARBA" id="ARBA00023033"/>
    </source>
</evidence>
<dbReference type="PANTHER" id="PTHR46028:SF2">
    <property type="entry name" value="KYNURENINE 3-MONOOXYGENASE"/>
    <property type="match status" value="1"/>
</dbReference>
<evidence type="ECO:0000313" key="9">
    <source>
        <dbReference type="EMBL" id="CAE2313608.1"/>
    </source>
</evidence>
<dbReference type="PANTHER" id="PTHR46028">
    <property type="entry name" value="KYNURENINE 3-MONOOXYGENASE"/>
    <property type="match status" value="1"/>
</dbReference>
<organism evidence="9">
    <name type="scientific">Paramoeba aestuarina</name>
    <dbReference type="NCBI Taxonomy" id="180227"/>
    <lineage>
        <taxon>Eukaryota</taxon>
        <taxon>Amoebozoa</taxon>
        <taxon>Discosea</taxon>
        <taxon>Flabellinia</taxon>
        <taxon>Dactylopodida</taxon>
        <taxon>Paramoebidae</taxon>
        <taxon>Paramoeba</taxon>
    </lineage>
</organism>
<dbReference type="PRINTS" id="PR00420">
    <property type="entry name" value="RNGMNOXGNASE"/>
</dbReference>
<keyword evidence="7" id="KW-0472">Membrane</keyword>
<reference evidence="9" key="1">
    <citation type="submission" date="2021-01" db="EMBL/GenBank/DDBJ databases">
        <authorList>
            <person name="Corre E."/>
            <person name="Pelletier E."/>
            <person name="Niang G."/>
            <person name="Scheremetjew M."/>
            <person name="Finn R."/>
            <person name="Kale V."/>
            <person name="Holt S."/>
            <person name="Cochrane G."/>
            <person name="Meng A."/>
            <person name="Brown T."/>
            <person name="Cohen L."/>
        </authorList>
    </citation>
    <scope>NUCLEOTIDE SEQUENCE</scope>
    <source>
        <strain evidence="9">SoJaBio B1-5/56/2</strain>
    </source>
</reference>
<dbReference type="EMBL" id="HBKR01022962">
    <property type="protein sequence ID" value="CAE2313608.1"/>
    <property type="molecule type" value="Transcribed_RNA"/>
</dbReference>
<dbReference type="SUPFAM" id="SSF51905">
    <property type="entry name" value="FAD/NAD(P)-binding domain"/>
    <property type="match status" value="1"/>
</dbReference>
<evidence type="ECO:0000256" key="4">
    <source>
        <dbReference type="ARBA" id="ARBA00022857"/>
    </source>
</evidence>
<accession>A0A7S4L378</accession>
<keyword evidence="7" id="KW-1133">Transmembrane helix</keyword>
<dbReference type="InterPro" id="IPR036188">
    <property type="entry name" value="FAD/NAD-bd_sf"/>
</dbReference>
<keyword evidence="3" id="KW-0274">FAD</keyword>
<keyword evidence="6" id="KW-0503">Monooxygenase</keyword>
<dbReference type="AlphaFoldDB" id="A0A7S4L378"/>
<dbReference type="InterPro" id="IPR002938">
    <property type="entry name" value="FAD-bd"/>
</dbReference>
<keyword evidence="7" id="KW-0812">Transmembrane</keyword>
<dbReference type="Pfam" id="PF01494">
    <property type="entry name" value="FAD_binding_3"/>
    <property type="match status" value="1"/>
</dbReference>
<protein>
    <recommendedName>
        <fullName evidence="8">FAD-binding domain-containing protein</fullName>
    </recommendedName>
</protein>
<keyword evidence="2" id="KW-0285">Flavoprotein</keyword>
<proteinExistence type="predicted"/>
<evidence type="ECO:0000259" key="8">
    <source>
        <dbReference type="Pfam" id="PF01494"/>
    </source>
</evidence>